<feature type="domain" description="Trs120/TRAPPC9 TPR region" evidence="5">
    <location>
        <begin position="376"/>
        <end position="498"/>
    </location>
</feature>
<evidence type="ECO:0000256" key="1">
    <source>
        <dbReference type="ARBA" id="ARBA00004555"/>
    </source>
</evidence>
<dbReference type="PANTHER" id="PTHR21512">
    <property type="entry name" value="TRAFFICKING PROTEIN PARTICLE COMPLEX SUBUNIT 9"/>
    <property type="match status" value="1"/>
</dbReference>
<comment type="caution">
    <text evidence="8">The sequence shown here is derived from an EMBL/GenBank/DDBJ whole genome shotgun (WGS) entry which is preliminary data.</text>
</comment>
<dbReference type="InterPro" id="IPR058565">
    <property type="entry name" value="Ig_TRAPPC9_Trs120_1st"/>
</dbReference>
<evidence type="ECO:0000259" key="6">
    <source>
        <dbReference type="Pfam" id="PF26254"/>
    </source>
</evidence>
<feature type="domain" description="Trs120/TRAPPC9 first Ig-like" evidence="6">
    <location>
        <begin position="531"/>
        <end position="657"/>
    </location>
</feature>
<gene>
    <name evidence="8" type="ORF">P5673_032082</name>
</gene>
<dbReference type="Pfam" id="PF26283">
    <property type="entry name" value="Ig_TRAPPC9-Trs120_4th"/>
    <property type="match status" value="1"/>
</dbReference>
<evidence type="ECO:0000256" key="2">
    <source>
        <dbReference type="ARBA" id="ARBA00008459"/>
    </source>
</evidence>
<evidence type="ECO:0000259" key="4">
    <source>
        <dbReference type="Pfam" id="PF08626"/>
    </source>
</evidence>
<dbReference type="GO" id="GO:0005802">
    <property type="term" value="C:trans-Golgi network"/>
    <property type="evidence" value="ECO:0007669"/>
    <property type="project" value="TreeGrafter"/>
</dbReference>
<dbReference type="Proteomes" id="UP001249851">
    <property type="component" value="Unassembled WGS sequence"/>
</dbReference>
<evidence type="ECO:0000259" key="5">
    <source>
        <dbReference type="Pfam" id="PF26251"/>
    </source>
</evidence>
<proteinExistence type="inferred from homology"/>
<feature type="domain" description="Trs120/TRAPPC9 N-terminal" evidence="4">
    <location>
        <begin position="175"/>
        <end position="258"/>
    </location>
</feature>
<evidence type="ECO:0000313" key="8">
    <source>
        <dbReference type="EMBL" id="KAK2547858.1"/>
    </source>
</evidence>
<evidence type="ECO:0000259" key="7">
    <source>
        <dbReference type="Pfam" id="PF26283"/>
    </source>
</evidence>
<evidence type="ECO:0000313" key="9">
    <source>
        <dbReference type="Proteomes" id="UP001249851"/>
    </source>
</evidence>
<dbReference type="InterPro" id="IPR013935">
    <property type="entry name" value="Trs120_TRAPPC9"/>
</dbReference>
<reference evidence="8" key="2">
    <citation type="journal article" date="2023" name="Science">
        <title>Genomic signatures of disease resistance in endangered staghorn corals.</title>
        <authorList>
            <person name="Vollmer S.V."/>
            <person name="Selwyn J.D."/>
            <person name="Despard B.A."/>
            <person name="Roesel C.L."/>
        </authorList>
    </citation>
    <scope>NUCLEOTIDE SEQUENCE</scope>
    <source>
        <strain evidence="8">K2</strain>
    </source>
</reference>
<dbReference type="Pfam" id="PF08626">
    <property type="entry name" value="TRAPPC9-Trs120"/>
    <property type="match status" value="1"/>
</dbReference>
<dbReference type="Pfam" id="PF26254">
    <property type="entry name" value="Ig_TRAPPC9-Trs120_1st"/>
    <property type="match status" value="1"/>
</dbReference>
<reference evidence="8" key="1">
    <citation type="journal article" date="2023" name="G3 (Bethesda)">
        <title>Whole genome assembly and annotation of the endangered Caribbean coral Acropora cervicornis.</title>
        <authorList>
            <person name="Selwyn J.D."/>
            <person name="Vollmer S.V."/>
        </authorList>
    </citation>
    <scope>NUCLEOTIDE SEQUENCE</scope>
    <source>
        <strain evidence="8">K2</strain>
    </source>
</reference>
<dbReference type="InterPro" id="IPR058564">
    <property type="entry name" value="TPR_TRAPPC9_Trs120"/>
</dbReference>
<protein>
    <submittedName>
        <fullName evidence="8">Trafficking protein particle complex subunit 9</fullName>
    </submittedName>
</protein>
<keyword evidence="9" id="KW-1185">Reference proteome</keyword>
<sequence>MCSVSLLSMLRIDFGQSLFDHCGVLILVQPVGYIGDKPFKSIYDEISGYRTAQVPNTTRRLLLRYAKRVTPQFLEWGNFHLHKRVLGLICVGKCSEVSEVEKLENAVNEIKNPFSAILFNTRCFVFGCKSTNDVKVRKDFALIGGEDPSRDLQNNLAEFVASLFNVLESKRLSKLSEKIDKIVLIKTHVEHESLGGENDSRTMKRKTVGRSKKYTGDLCMLAGLPQDALSQYLIAGEHLRSANDVLWLAGAFEGQCAASLALISDEAQKSTNSLILPTECAANSVYVTSNGLGNEVDESKFRNPSPLSKEDMVDRLSEALKLYNRVKGAAVLETEANLKFTRLLIRFQKPIEASIALQNSMSVNISLTELEKITRFNTAAILYDEIGFKRKAAFFSKISAVQCVSHQLQKPLWQLSYNFLMDALEGYRIHQDQNNVSKGHQNGWPYLQTRILNDLILTSRYLGDPSLYIRHVTFLLQTMHEHLSDQEKRELSTILESSFKEHPASPREKENNRMDKLDMNNLSLTNMPVVRSFQVQPLAPHMRPVRKRVLTDAGNSSGSPFIFSTLRQNRKEARKVKRVKWVCGDIGQVSLDVFNPMPFELKATNMVLCVEGAEFEPYPTCLSLPAKAGPHTVILLGIPKSVGSLRITGYTITVFGVESTCKLTESNMKSKDEFPVIVDVVASMPVLQVSTSLPKVRSRPPDPDAPQSAPLVTAVTLYAGQSIKGTVKLENTSKLPVDSLTITIGEESVGNSTDITVTITGARRFPQRLEGSEKAKYDPEATWGLTGSIHFEYSTEAFASNMYRKVETYSKPQRQAKCKQYVCDLPVCRASGCGNVDNLKLDAAMLEVLFLDPIVFEASINGKAYDSTTSNEVTVSISSIVDLVVTVFNESDESRGPLLLSIDPYQEQAFGCPVTELDGKVTWFGTLKSRISELSPGSSLCHCCSLMFLYTGQYTISISCSDVSAEQVPCNDASSAIAESSHSSETLRRTSVDRLINETRKSWTFSPPIKIHVVE</sequence>
<organism evidence="8 9">
    <name type="scientific">Acropora cervicornis</name>
    <name type="common">Staghorn coral</name>
    <dbReference type="NCBI Taxonomy" id="6130"/>
    <lineage>
        <taxon>Eukaryota</taxon>
        <taxon>Metazoa</taxon>
        <taxon>Cnidaria</taxon>
        <taxon>Anthozoa</taxon>
        <taxon>Hexacorallia</taxon>
        <taxon>Scleractinia</taxon>
        <taxon>Astrocoeniina</taxon>
        <taxon>Acroporidae</taxon>
        <taxon>Acropora</taxon>
    </lineage>
</organism>
<dbReference type="InterPro" id="IPR058568">
    <property type="entry name" value="Ig_TRAPPC9_Trs120_4th"/>
</dbReference>
<dbReference type="Pfam" id="PF26251">
    <property type="entry name" value="TPR_TRAPPC9-Trs120"/>
    <property type="match status" value="1"/>
</dbReference>
<name>A0AAD9PS19_ACRCE</name>
<dbReference type="InterPro" id="IPR058563">
    <property type="entry name" value="Trs120_TRAPPC9_N"/>
</dbReference>
<comment type="similarity">
    <text evidence="2">Belongs to the NIBP family.</text>
</comment>
<comment type="subcellular location">
    <subcellularLocation>
        <location evidence="1">Golgi apparatus</location>
    </subcellularLocation>
</comment>
<feature type="domain" description="Trs120/TRAPPC9 fourth Ig-like" evidence="7">
    <location>
        <begin position="858"/>
        <end position="1013"/>
    </location>
</feature>
<evidence type="ECO:0000256" key="3">
    <source>
        <dbReference type="ARBA" id="ARBA00023034"/>
    </source>
</evidence>
<keyword evidence="3" id="KW-0333">Golgi apparatus</keyword>
<dbReference type="PANTHER" id="PTHR21512:SF5">
    <property type="entry name" value="TRAFFICKING PROTEIN PARTICLE COMPLEX SUBUNIT 9"/>
    <property type="match status" value="1"/>
</dbReference>
<dbReference type="EMBL" id="JARQWQ010000165">
    <property type="protein sequence ID" value="KAK2547858.1"/>
    <property type="molecule type" value="Genomic_DNA"/>
</dbReference>
<accession>A0AAD9PS19</accession>
<dbReference type="AlphaFoldDB" id="A0AAD9PS19"/>